<evidence type="ECO:0000256" key="1">
    <source>
        <dbReference type="SAM" id="MobiDB-lite"/>
    </source>
</evidence>
<protein>
    <submittedName>
        <fullName evidence="2">Uncharacterized protein</fullName>
    </submittedName>
</protein>
<keyword evidence="3" id="KW-1185">Reference proteome</keyword>
<evidence type="ECO:0000313" key="3">
    <source>
        <dbReference type="Proteomes" id="UP000054560"/>
    </source>
</evidence>
<accession>A0A0L0GE39</accession>
<dbReference type="GeneID" id="25901123"/>
<organism evidence="2 3">
    <name type="scientific">Sphaeroforma arctica JP610</name>
    <dbReference type="NCBI Taxonomy" id="667725"/>
    <lineage>
        <taxon>Eukaryota</taxon>
        <taxon>Ichthyosporea</taxon>
        <taxon>Ichthyophonida</taxon>
        <taxon>Sphaeroforma</taxon>
    </lineage>
</organism>
<dbReference type="EMBL" id="KQ241616">
    <property type="protein sequence ID" value="KNC87292.1"/>
    <property type="molecule type" value="Genomic_DNA"/>
</dbReference>
<dbReference type="Proteomes" id="UP000054560">
    <property type="component" value="Unassembled WGS sequence"/>
</dbReference>
<dbReference type="RefSeq" id="XP_014161194.1">
    <property type="nucleotide sequence ID" value="XM_014305719.1"/>
</dbReference>
<sequence length="177" mass="20174">MEVFEERYRNSDKEPIHLQILKVQRCQALTYYGQQEKVNAVIRADKQSDGSEGHISDMKHTVLYPLTEATKRAAVKVQADRRAQSSTTITTKRHKPDNGVPKQTKPIRQPQENKGAREERACPYCKVIPAPHRFSQCPMKPSSQAKQAEERVKHVVHIARLSNTSGKVEHITEGEEH</sequence>
<gene>
    <name evidence="2" type="ORF">SARC_00619</name>
</gene>
<evidence type="ECO:0000313" key="2">
    <source>
        <dbReference type="EMBL" id="KNC87292.1"/>
    </source>
</evidence>
<proteinExistence type="predicted"/>
<reference evidence="2 3" key="1">
    <citation type="submission" date="2011-02" db="EMBL/GenBank/DDBJ databases">
        <title>The Genome Sequence of Sphaeroforma arctica JP610.</title>
        <authorList>
            <consortium name="The Broad Institute Genome Sequencing Platform"/>
            <person name="Russ C."/>
            <person name="Cuomo C."/>
            <person name="Young S.K."/>
            <person name="Zeng Q."/>
            <person name="Gargeya S."/>
            <person name="Alvarado L."/>
            <person name="Berlin A."/>
            <person name="Chapman S.B."/>
            <person name="Chen Z."/>
            <person name="Freedman E."/>
            <person name="Gellesch M."/>
            <person name="Goldberg J."/>
            <person name="Griggs A."/>
            <person name="Gujja S."/>
            <person name="Heilman E."/>
            <person name="Heiman D."/>
            <person name="Howarth C."/>
            <person name="Mehta T."/>
            <person name="Neiman D."/>
            <person name="Pearson M."/>
            <person name="Roberts A."/>
            <person name="Saif S."/>
            <person name="Shea T."/>
            <person name="Shenoy N."/>
            <person name="Sisk P."/>
            <person name="Stolte C."/>
            <person name="Sykes S."/>
            <person name="White J."/>
            <person name="Yandava C."/>
            <person name="Burger G."/>
            <person name="Gray M.W."/>
            <person name="Holland P.W.H."/>
            <person name="King N."/>
            <person name="Lang F.B.F."/>
            <person name="Roger A.J."/>
            <person name="Ruiz-Trillo I."/>
            <person name="Haas B."/>
            <person name="Nusbaum C."/>
            <person name="Birren B."/>
        </authorList>
    </citation>
    <scope>NUCLEOTIDE SEQUENCE [LARGE SCALE GENOMIC DNA]</scope>
    <source>
        <strain evidence="2 3">JP610</strain>
    </source>
</reference>
<name>A0A0L0GE39_9EUKA</name>
<dbReference type="AlphaFoldDB" id="A0A0L0GE39"/>
<feature type="region of interest" description="Disordered" evidence="1">
    <location>
        <begin position="76"/>
        <end position="119"/>
    </location>
</feature>